<evidence type="ECO:0000256" key="6">
    <source>
        <dbReference type="PIRSR" id="PIRSR604450-51"/>
    </source>
</evidence>
<dbReference type="PANTHER" id="PTHR48078:SF6">
    <property type="entry name" value="L-THREONINE DEHYDRATASE CATABOLIC TDCB"/>
    <property type="match status" value="1"/>
</dbReference>
<evidence type="ECO:0000256" key="5">
    <source>
        <dbReference type="NCBIfam" id="TIGR00260"/>
    </source>
</evidence>
<dbReference type="InterPro" id="IPR004450">
    <property type="entry name" value="Thr_synthase-like"/>
</dbReference>
<evidence type="ECO:0000313" key="9">
    <source>
        <dbReference type="Proteomes" id="UP001221217"/>
    </source>
</evidence>
<dbReference type="Proteomes" id="UP001221217">
    <property type="component" value="Unassembled WGS sequence"/>
</dbReference>
<feature type="domain" description="Tryptophan synthase beta chain-like PALP" evidence="7">
    <location>
        <begin position="75"/>
        <end position="371"/>
    </location>
</feature>
<dbReference type="GO" id="GO:0006567">
    <property type="term" value="P:L-threonine catabolic process"/>
    <property type="evidence" value="ECO:0007669"/>
    <property type="project" value="TreeGrafter"/>
</dbReference>
<accession>A0AAJ1MN01</accession>
<evidence type="ECO:0000259" key="7">
    <source>
        <dbReference type="Pfam" id="PF00291"/>
    </source>
</evidence>
<dbReference type="EMBL" id="JAQQAL010000022">
    <property type="protein sequence ID" value="MDC7227105.1"/>
    <property type="molecule type" value="Genomic_DNA"/>
</dbReference>
<dbReference type="NCBIfam" id="TIGR00260">
    <property type="entry name" value="thrC"/>
    <property type="match status" value="1"/>
</dbReference>
<comment type="cofactor">
    <cofactor evidence="1 6">
        <name>pyridoxal 5'-phosphate</name>
        <dbReference type="ChEBI" id="CHEBI:597326"/>
    </cofactor>
</comment>
<dbReference type="InterPro" id="IPR001926">
    <property type="entry name" value="TrpB-like_PALP"/>
</dbReference>
<dbReference type="SUPFAM" id="SSF53686">
    <property type="entry name" value="Tryptophan synthase beta subunit-like PLP-dependent enzymes"/>
    <property type="match status" value="1"/>
</dbReference>
<gene>
    <name evidence="8" type="primary">thrC</name>
    <name evidence="8" type="ORF">PQJ61_10120</name>
</gene>
<evidence type="ECO:0000256" key="4">
    <source>
        <dbReference type="ARBA" id="ARBA00023239"/>
    </source>
</evidence>
<reference evidence="8 9" key="1">
    <citation type="submission" date="2022-12" db="EMBL/GenBank/DDBJ databases">
        <title>Metagenome assembled genome from gulf of manar.</title>
        <authorList>
            <person name="Kohli P."/>
            <person name="Pk S."/>
            <person name="Venkata Ramana C."/>
            <person name="Sasikala C."/>
        </authorList>
    </citation>
    <scope>NUCLEOTIDE SEQUENCE [LARGE SCALE GENOMIC DNA]</scope>
    <source>
        <strain evidence="8">JB008</strain>
    </source>
</reference>
<sequence length="386" mass="41511">MRFYYQCTECGLTFDIKPNVRLCPACRSAGRADRPLRGVLETICEGQPAIDPATDPIAFIHELLPVEHEFFPSIPVGMTPLWKPENLRKQLDLKNLFIKDDTLNPTGSLKDRASYLVAAFAKKYRIDNIVVASTGNAASSMAGVGAAAGIKVKIFIPDSAPKAKMVQALQYGADVTLVEGTYDLAFDKSIEYTDKYGGMNRNTAYNPLTLEGKKTAALEIFTELGKAPDHVFVPVGDGVILGGLYRGFCDLLKMGFIEKVPIIHSVQAEGSSAINRALADGDFSDPLRSDTLADSISVDVPRNGYFALKMLKKYGGAGVTVTDEEILSAQQMLASSTGLFAEPSSSSVLAGLLKARDKISNNDITVLLVTGSGLKDIEGAMKSIDI</sequence>
<dbReference type="AlphaFoldDB" id="A0AAJ1MN01"/>
<feature type="modified residue" description="N6-(pyridoxal phosphate)lysine" evidence="6">
    <location>
        <position position="110"/>
    </location>
</feature>
<dbReference type="InterPro" id="IPR050147">
    <property type="entry name" value="Ser/Thr_Dehydratase"/>
</dbReference>
<dbReference type="InterPro" id="IPR036052">
    <property type="entry name" value="TrpB-like_PALP_sf"/>
</dbReference>
<comment type="caution">
    <text evidence="8">The sequence shown here is derived from an EMBL/GenBank/DDBJ whole genome shotgun (WGS) entry which is preliminary data.</text>
</comment>
<evidence type="ECO:0000256" key="2">
    <source>
        <dbReference type="ARBA" id="ARBA00005517"/>
    </source>
</evidence>
<evidence type="ECO:0000256" key="1">
    <source>
        <dbReference type="ARBA" id="ARBA00001933"/>
    </source>
</evidence>
<dbReference type="Gene3D" id="3.40.50.1100">
    <property type="match status" value="2"/>
</dbReference>
<dbReference type="GO" id="GO:0006565">
    <property type="term" value="P:L-serine catabolic process"/>
    <property type="evidence" value="ECO:0007669"/>
    <property type="project" value="TreeGrafter"/>
</dbReference>
<evidence type="ECO:0000256" key="3">
    <source>
        <dbReference type="ARBA" id="ARBA00022898"/>
    </source>
</evidence>
<dbReference type="EC" id="4.2.3.1" evidence="5"/>
<dbReference type="GO" id="GO:0003941">
    <property type="term" value="F:L-serine ammonia-lyase activity"/>
    <property type="evidence" value="ECO:0007669"/>
    <property type="project" value="TreeGrafter"/>
</dbReference>
<keyword evidence="4 8" id="KW-0456">Lyase</keyword>
<dbReference type="GO" id="GO:0004794">
    <property type="term" value="F:threonine deaminase activity"/>
    <property type="evidence" value="ECO:0007669"/>
    <property type="project" value="TreeGrafter"/>
</dbReference>
<dbReference type="GO" id="GO:0009097">
    <property type="term" value="P:isoleucine biosynthetic process"/>
    <property type="evidence" value="ECO:0007669"/>
    <property type="project" value="TreeGrafter"/>
</dbReference>
<evidence type="ECO:0000313" key="8">
    <source>
        <dbReference type="EMBL" id="MDC7227105.1"/>
    </source>
</evidence>
<dbReference type="Pfam" id="PF00291">
    <property type="entry name" value="PALP"/>
    <property type="match status" value="1"/>
</dbReference>
<organism evidence="8 9">
    <name type="scientific">Candidatus Thalassospirochaeta sargassi</name>
    <dbReference type="NCBI Taxonomy" id="3119039"/>
    <lineage>
        <taxon>Bacteria</taxon>
        <taxon>Pseudomonadati</taxon>
        <taxon>Spirochaetota</taxon>
        <taxon>Spirochaetia</taxon>
        <taxon>Spirochaetales</taxon>
        <taxon>Spirochaetaceae</taxon>
        <taxon>Candidatus Thalassospirochaeta</taxon>
    </lineage>
</organism>
<comment type="similarity">
    <text evidence="2">Belongs to the threonine synthase family.</text>
</comment>
<keyword evidence="3 6" id="KW-0663">Pyridoxal phosphate</keyword>
<dbReference type="CDD" id="cd01563">
    <property type="entry name" value="Thr-synth_1"/>
    <property type="match status" value="1"/>
</dbReference>
<dbReference type="PANTHER" id="PTHR48078">
    <property type="entry name" value="THREONINE DEHYDRATASE, MITOCHONDRIAL-RELATED"/>
    <property type="match status" value="1"/>
</dbReference>
<proteinExistence type="inferred from homology"/>
<dbReference type="GO" id="GO:0004795">
    <property type="term" value="F:threonine synthase activity"/>
    <property type="evidence" value="ECO:0007669"/>
    <property type="project" value="UniProtKB-UniRule"/>
</dbReference>
<name>A0AAJ1MN01_9SPIO</name>
<dbReference type="GO" id="GO:0009088">
    <property type="term" value="P:threonine biosynthetic process"/>
    <property type="evidence" value="ECO:0007669"/>
    <property type="project" value="UniProtKB-UniRule"/>
</dbReference>
<protein>
    <recommendedName>
        <fullName evidence="5">Threonine synthase</fullName>
        <ecNumber evidence="5">4.2.3.1</ecNumber>
    </recommendedName>
</protein>